<evidence type="ECO:0000313" key="2">
    <source>
        <dbReference type="Proteomes" id="UP001320706"/>
    </source>
</evidence>
<comment type="caution">
    <text evidence="1">The sequence shown here is derived from an EMBL/GenBank/DDBJ whole genome shotgun (WGS) entry which is preliminary data.</text>
</comment>
<gene>
    <name evidence="1" type="ORF">M8818_003714</name>
</gene>
<protein>
    <submittedName>
        <fullName evidence="1">Uncharacterized protein</fullName>
    </submittedName>
</protein>
<dbReference type="EMBL" id="JAMKPW020000016">
    <property type="protein sequence ID" value="KAK8210226.1"/>
    <property type="molecule type" value="Genomic_DNA"/>
</dbReference>
<evidence type="ECO:0000313" key="1">
    <source>
        <dbReference type="EMBL" id="KAK8210226.1"/>
    </source>
</evidence>
<keyword evidence="2" id="KW-1185">Reference proteome</keyword>
<accession>A0ACC3SEI6</accession>
<reference evidence="1" key="1">
    <citation type="submission" date="2024-02" db="EMBL/GenBank/DDBJ databases">
        <title>Metagenome Assembled Genome of Zalaria obscura JY119.</title>
        <authorList>
            <person name="Vighnesh L."/>
            <person name="Jagadeeshwari U."/>
            <person name="Venkata Ramana C."/>
            <person name="Sasikala C."/>
        </authorList>
    </citation>
    <scope>NUCLEOTIDE SEQUENCE</scope>
    <source>
        <strain evidence="1">JY119</strain>
    </source>
</reference>
<organism evidence="1 2">
    <name type="scientific">Zalaria obscura</name>
    <dbReference type="NCBI Taxonomy" id="2024903"/>
    <lineage>
        <taxon>Eukaryota</taxon>
        <taxon>Fungi</taxon>
        <taxon>Dikarya</taxon>
        <taxon>Ascomycota</taxon>
        <taxon>Pezizomycotina</taxon>
        <taxon>Dothideomycetes</taxon>
        <taxon>Dothideomycetidae</taxon>
        <taxon>Dothideales</taxon>
        <taxon>Zalariaceae</taxon>
        <taxon>Zalaria</taxon>
    </lineage>
</organism>
<proteinExistence type="predicted"/>
<dbReference type="Proteomes" id="UP001320706">
    <property type="component" value="Unassembled WGS sequence"/>
</dbReference>
<name>A0ACC3SEI6_9PEZI</name>
<sequence length="211" mass="23752">MPNEFDEHMEYEKENPAHGIFKRNEPPDMNRPIIFIGHSLGGSVIRSALVRALNRYQTYESILQCTTEIFLFACPGVDFLEDTSIGDLQHTLQKLSVDAGFRDTQSKQRLRDWAVPLTELERDFSEGPYSGSLLDIHVTKILGGDAGVVIPDLDENVLKIEGDHTTVVNLTGREQGYAKFRERIQQQMIAAAMGQMSLEPTETSLLLSHVY</sequence>